<dbReference type="Proteomes" id="UP001190700">
    <property type="component" value="Unassembled WGS sequence"/>
</dbReference>
<sequence>MLETNVRLQSAHVLRCMEHPSAKPVYYIFEDDAFLLSERAQFAEAYLLDENRKFTELRYVTAERAAPWVQPALKLLQERIRSPATVVEQVVYAKDPSVWLTKEDHTELVRITVEEGADPMRTGRYAAGPLEQLPYFDAICGLKAKRRTEG</sequence>
<comment type="caution">
    <text evidence="1">The sequence shown here is derived from an EMBL/GenBank/DDBJ whole genome shotgun (WGS) entry which is preliminary data.</text>
</comment>
<gene>
    <name evidence="1" type="ORF">CYMTET_46643</name>
</gene>
<reference evidence="1 2" key="1">
    <citation type="journal article" date="2015" name="Genome Biol. Evol.">
        <title>Comparative Genomics of a Bacterivorous Green Alga Reveals Evolutionary Causalities and Consequences of Phago-Mixotrophic Mode of Nutrition.</title>
        <authorList>
            <person name="Burns J.A."/>
            <person name="Paasch A."/>
            <person name="Narechania A."/>
            <person name="Kim E."/>
        </authorList>
    </citation>
    <scope>NUCLEOTIDE SEQUENCE [LARGE SCALE GENOMIC DNA]</scope>
    <source>
        <strain evidence="1 2">PLY_AMNH</strain>
    </source>
</reference>
<name>A0AAE0BX52_9CHLO</name>
<accession>A0AAE0BX52</accession>
<keyword evidence="2" id="KW-1185">Reference proteome</keyword>
<organism evidence="1 2">
    <name type="scientific">Cymbomonas tetramitiformis</name>
    <dbReference type="NCBI Taxonomy" id="36881"/>
    <lineage>
        <taxon>Eukaryota</taxon>
        <taxon>Viridiplantae</taxon>
        <taxon>Chlorophyta</taxon>
        <taxon>Pyramimonadophyceae</taxon>
        <taxon>Pyramimonadales</taxon>
        <taxon>Pyramimonadaceae</taxon>
        <taxon>Cymbomonas</taxon>
    </lineage>
</organism>
<evidence type="ECO:0000313" key="1">
    <source>
        <dbReference type="EMBL" id="KAK3243719.1"/>
    </source>
</evidence>
<evidence type="ECO:0000313" key="2">
    <source>
        <dbReference type="Proteomes" id="UP001190700"/>
    </source>
</evidence>
<protein>
    <submittedName>
        <fullName evidence="1">Uncharacterized protein</fullName>
    </submittedName>
</protein>
<proteinExistence type="predicted"/>
<dbReference type="AlphaFoldDB" id="A0AAE0BX52"/>
<dbReference type="EMBL" id="LGRX02032687">
    <property type="protein sequence ID" value="KAK3243719.1"/>
    <property type="molecule type" value="Genomic_DNA"/>
</dbReference>